<comment type="caution">
    <text evidence="2">The sequence shown here is derived from an EMBL/GenBank/DDBJ whole genome shotgun (WGS) entry which is preliminary data.</text>
</comment>
<keyword evidence="3" id="KW-1185">Reference proteome</keyword>
<dbReference type="RefSeq" id="WP_136876804.1">
    <property type="nucleotide sequence ID" value="NZ_SWBO01000004.1"/>
</dbReference>
<dbReference type="EMBL" id="SWBO01000004">
    <property type="protein sequence ID" value="TKC01436.1"/>
    <property type="molecule type" value="Genomic_DNA"/>
</dbReference>
<feature type="transmembrane region" description="Helical" evidence="1">
    <location>
        <begin position="416"/>
        <end position="434"/>
    </location>
</feature>
<proteinExistence type="predicted"/>
<feature type="transmembrane region" description="Helical" evidence="1">
    <location>
        <begin position="21"/>
        <end position="39"/>
    </location>
</feature>
<keyword evidence="1" id="KW-1133">Transmembrane helix</keyword>
<keyword evidence="1" id="KW-0472">Membrane</keyword>
<feature type="transmembrane region" description="Helical" evidence="1">
    <location>
        <begin position="252"/>
        <end position="273"/>
    </location>
</feature>
<dbReference type="OrthoDB" id="9800207at2"/>
<protein>
    <submittedName>
        <fullName evidence="2">2-methylisocitrate lyase</fullName>
    </submittedName>
</protein>
<feature type="transmembrane region" description="Helical" evidence="1">
    <location>
        <begin position="370"/>
        <end position="389"/>
    </location>
</feature>
<organism evidence="2 3">
    <name type="scientific">Pedobacter cryotolerans</name>
    <dbReference type="NCBI Taxonomy" id="2571270"/>
    <lineage>
        <taxon>Bacteria</taxon>
        <taxon>Pseudomonadati</taxon>
        <taxon>Bacteroidota</taxon>
        <taxon>Sphingobacteriia</taxon>
        <taxon>Sphingobacteriales</taxon>
        <taxon>Sphingobacteriaceae</taxon>
        <taxon>Pedobacter</taxon>
    </lineage>
</organism>
<dbReference type="InterPro" id="IPR007498">
    <property type="entry name" value="PqiA-like"/>
</dbReference>
<keyword evidence="1" id="KW-0812">Transmembrane</keyword>
<dbReference type="Pfam" id="PF04403">
    <property type="entry name" value="PqiA"/>
    <property type="match status" value="1"/>
</dbReference>
<dbReference type="AlphaFoldDB" id="A0A4U1C9J8"/>
<reference evidence="2 3" key="1">
    <citation type="submission" date="2019-04" db="EMBL/GenBank/DDBJ databases">
        <title>Pedobacter sp. AR-2-6 sp. nov., isolated from Arctic soil.</title>
        <authorList>
            <person name="Dahal R.H."/>
            <person name="Kim D.-U."/>
        </authorList>
    </citation>
    <scope>NUCLEOTIDE SEQUENCE [LARGE SCALE GENOMIC DNA]</scope>
    <source>
        <strain evidence="2 3">AR-2-6</strain>
    </source>
</reference>
<gene>
    <name evidence="2" type="ORF">FA045_09375</name>
</gene>
<feature type="transmembrane region" description="Helical" evidence="1">
    <location>
        <begin position="222"/>
        <end position="240"/>
    </location>
</feature>
<dbReference type="Proteomes" id="UP000310477">
    <property type="component" value="Unassembled WGS sequence"/>
</dbReference>
<evidence type="ECO:0000313" key="3">
    <source>
        <dbReference type="Proteomes" id="UP000310477"/>
    </source>
</evidence>
<sequence>METNQQPSPNPKPKYASLANILLLLGLGILLVVQGYFGYRLHEQSKKQQQLKEDYAMFNNISFGLFSVDLWSDKISAVVSGKIKGFEVTAEQKLAIRKQVEAQMHTMVNQVVSQFNKKQKGIGNKLKKFAFKQFVDPKELHAEVPGFAKTIVNRLLSKKATNQLKNIANTKFEELADQTYDSTGIAIAKLTKHMYGKYKVNNPIALNQQIEHKVEDIRKVNYNYAYALLCTLLIVVVIWASLRKKKHLQTSLFIMSLLFALLLLFVGVTIPIIEVDARLSSLNFLMMGEKVAFDNQVLFYQSKSILDIAIVLLQQPKPDSITVGVIIILFVIILPILRITSRGIHLLCKPLIAENKVTRYLAFESGKWDMADVMVVGILMTYIGLNGILKSQLTDLNIKNEFLTTSTVNYTSLQPGYILFVGYVVFAIMLSYMLKRLTCSTK</sequence>
<keyword evidence="2" id="KW-0456">Lyase</keyword>
<evidence type="ECO:0000256" key="1">
    <source>
        <dbReference type="SAM" id="Phobius"/>
    </source>
</evidence>
<feature type="transmembrane region" description="Helical" evidence="1">
    <location>
        <begin position="321"/>
        <end position="339"/>
    </location>
</feature>
<name>A0A4U1C9J8_9SPHI</name>
<evidence type="ECO:0000313" key="2">
    <source>
        <dbReference type="EMBL" id="TKC01436.1"/>
    </source>
</evidence>
<dbReference type="GO" id="GO:0016829">
    <property type="term" value="F:lyase activity"/>
    <property type="evidence" value="ECO:0007669"/>
    <property type="project" value="UniProtKB-KW"/>
</dbReference>
<accession>A0A4U1C9J8</accession>